<comment type="caution">
    <text evidence="2">The sequence shown here is derived from an EMBL/GenBank/DDBJ whole genome shotgun (WGS) entry which is preliminary data.</text>
</comment>
<proteinExistence type="inferred from homology"/>
<dbReference type="Proteomes" id="UP000824248">
    <property type="component" value="Unassembled WGS sequence"/>
</dbReference>
<dbReference type="InterPro" id="IPR036291">
    <property type="entry name" value="NAD(P)-bd_dom_sf"/>
</dbReference>
<dbReference type="Gene3D" id="3.40.50.720">
    <property type="entry name" value="NAD(P)-binding Rossmann-like Domain"/>
    <property type="match status" value="1"/>
</dbReference>
<reference evidence="2" key="2">
    <citation type="submission" date="2021-04" db="EMBL/GenBank/DDBJ databases">
        <authorList>
            <person name="Gilroy R."/>
        </authorList>
    </citation>
    <scope>NUCLEOTIDE SEQUENCE</scope>
    <source>
        <strain evidence="2">1193</strain>
    </source>
</reference>
<evidence type="ECO:0000313" key="3">
    <source>
        <dbReference type="Proteomes" id="UP000824248"/>
    </source>
</evidence>
<dbReference type="GO" id="GO:0016616">
    <property type="term" value="F:oxidoreductase activity, acting on the CH-OH group of donors, NAD or NADP as acceptor"/>
    <property type="evidence" value="ECO:0007669"/>
    <property type="project" value="TreeGrafter"/>
</dbReference>
<reference evidence="2" key="1">
    <citation type="journal article" date="2021" name="PeerJ">
        <title>Extensive microbial diversity within the chicken gut microbiome revealed by metagenomics and culture.</title>
        <authorList>
            <person name="Gilroy R."/>
            <person name="Ravi A."/>
            <person name="Getino M."/>
            <person name="Pursley I."/>
            <person name="Horton D.L."/>
            <person name="Alikhan N.F."/>
            <person name="Baker D."/>
            <person name="Gharbi K."/>
            <person name="Hall N."/>
            <person name="Watson M."/>
            <person name="Adriaenssens E.M."/>
            <person name="Foster-Nyarko E."/>
            <person name="Jarju S."/>
            <person name="Secka A."/>
            <person name="Antonio M."/>
            <person name="Oren A."/>
            <person name="Chaudhuri R.R."/>
            <person name="La Ragione R."/>
            <person name="Hildebrand F."/>
            <person name="Pallen M.J."/>
        </authorList>
    </citation>
    <scope>NUCLEOTIDE SEQUENCE</scope>
    <source>
        <strain evidence="2">1193</strain>
    </source>
</reference>
<gene>
    <name evidence="2" type="ORF">H9854_10100</name>
</gene>
<evidence type="ECO:0000313" key="2">
    <source>
        <dbReference type="EMBL" id="HIX62570.1"/>
    </source>
</evidence>
<dbReference type="PANTHER" id="PTHR42760">
    <property type="entry name" value="SHORT-CHAIN DEHYDROGENASES/REDUCTASES FAMILY MEMBER"/>
    <property type="match status" value="1"/>
</dbReference>
<dbReference type="InterPro" id="IPR020904">
    <property type="entry name" value="Sc_DH/Rdtase_CS"/>
</dbReference>
<dbReference type="InterPro" id="IPR002347">
    <property type="entry name" value="SDR_fam"/>
</dbReference>
<organism evidence="2 3">
    <name type="scientific">Candidatus Halomonas stercoripullorum</name>
    <dbReference type="NCBI Taxonomy" id="2838617"/>
    <lineage>
        <taxon>Bacteria</taxon>
        <taxon>Pseudomonadati</taxon>
        <taxon>Pseudomonadota</taxon>
        <taxon>Gammaproteobacteria</taxon>
        <taxon>Oceanospirillales</taxon>
        <taxon>Halomonadaceae</taxon>
        <taxon>Halomonas</taxon>
    </lineage>
</organism>
<dbReference type="AlphaFoldDB" id="A0A9D1WNR5"/>
<dbReference type="CDD" id="cd05233">
    <property type="entry name" value="SDR_c"/>
    <property type="match status" value="1"/>
</dbReference>
<dbReference type="FunFam" id="3.40.50.720:FF:000084">
    <property type="entry name" value="Short-chain dehydrogenase reductase"/>
    <property type="match status" value="1"/>
</dbReference>
<dbReference type="EMBL" id="DXFC01000299">
    <property type="protein sequence ID" value="HIX62570.1"/>
    <property type="molecule type" value="Genomic_DNA"/>
</dbReference>
<dbReference type="Pfam" id="PF13561">
    <property type="entry name" value="adh_short_C2"/>
    <property type="match status" value="1"/>
</dbReference>
<dbReference type="PROSITE" id="PS00061">
    <property type="entry name" value="ADH_SHORT"/>
    <property type="match status" value="1"/>
</dbReference>
<accession>A0A9D1WNR5</accession>
<name>A0A9D1WNR5_9GAMM</name>
<comment type="similarity">
    <text evidence="1">Belongs to the short-chain dehydrogenases/reductases (SDR) family.</text>
</comment>
<protein>
    <submittedName>
        <fullName evidence="2">SDR family oxidoreductase</fullName>
    </submittedName>
</protein>
<dbReference type="PRINTS" id="PR00081">
    <property type="entry name" value="GDHRDH"/>
</dbReference>
<dbReference type="PRINTS" id="PR00080">
    <property type="entry name" value="SDRFAMILY"/>
</dbReference>
<dbReference type="SUPFAM" id="SSF51735">
    <property type="entry name" value="NAD(P)-binding Rossmann-fold domains"/>
    <property type="match status" value="1"/>
</dbReference>
<sequence>MMRTTVILGGAGGIGRTIATFLLEAGEQVFLLDRGETKAQVAPLLESWPESCAFVACDLTTAASITRAFDHVAAETRSLDAFINAAGIIRRGRFLEVSTGELDEMLQVNIRGVYLALQAAARRQQAQGSGRIVNIASAHGLRTTAERSTYAMCKGAILALTRSLAVELGPQGILVNAVAPGPVSTGMQDASLESRQRWQAATPLGRVASADEVARTAVFLASRDNTFINGETIVVDGGAHVAM</sequence>
<evidence type="ECO:0000256" key="1">
    <source>
        <dbReference type="ARBA" id="ARBA00006484"/>
    </source>
</evidence>